<evidence type="ECO:0000256" key="8">
    <source>
        <dbReference type="ARBA" id="ARBA00023136"/>
    </source>
</evidence>
<evidence type="ECO:0000259" key="12">
    <source>
        <dbReference type="PROSITE" id="PS50262"/>
    </source>
</evidence>
<keyword evidence="9 13" id="KW-0675">Receptor</keyword>
<dbReference type="Pfam" id="PF13853">
    <property type="entry name" value="7tm_4"/>
    <property type="match status" value="1"/>
</dbReference>
<feature type="transmembrane region" description="Helical" evidence="11">
    <location>
        <begin position="51"/>
        <end position="73"/>
    </location>
</feature>
<dbReference type="GO" id="GO:0004984">
    <property type="term" value="F:olfactory receptor activity"/>
    <property type="evidence" value="ECO:0007669"/>
    <property type="project" value="InterPro"/>
</dbReference>
<proteinExistence type="predicted"/>
<accession>A0A9W7WCW2</accession>
<keyword evidence="6 11" id="KW-1133">Transmembrane helix</keyword>
<feature type="domain" description="G-protein coupled receptors family 1 profile" evidence="12">
    <location>
        <begin position="65"/>
        <end position="283"/>
    </location>
</feature>
<gene>
    <name evidence="13" type="ORF">IRJ41_023477</name>
</gene>
<feature type="transmembrane region" description="Helical" evidence="11">
    <location>
        <begin position="85"/>
        <end position="103"/>
    </location>
</feature>
<dbReference type="InterPro" id="IPR000725">
    <property type="entry name" value="Olfact_rcpt"/>
</dbReference>
<evidence type="ECO:0000256" key="6">
    <source>
        <dbReference type="ARBA" id="ARBA00022989"/>
    </source>
</evidence>
<keyword evidence="14" id="KW-1185">Reference proteome</keyword>
<reference evidence="13" key="1">
    <citation type="submission" date="2021-02" db="EMBL/GenBank/DDBJ databases">
        <title>Comparative genomics reveals that relaxation of natural selection precedes convergent phenotypic evolution of cavefish.</title>
        <authorList>
            <person name="Peng Z."/>
        </authorList>
    </citation>
    <scope>NUCLEOTIDE SEQUENCE</scope>
    <source>
        <tissue evidence="13">Muscle</tissue>
    </source>
</reference>
<feature type="transmembrane region" description="Helical" evidence="11">
    <location>
        <begin position="164"/>
        <end position="186"/>
    </location>
</feature>
<dbReference type="PANTHER" id="PTHR26453">
    <property type="entry name" value="OLFACTORY RECEPTOR"/>
    <property type="match status" value="1"/>
</dbReference>
<dbReference type="SUPFAM" id="SSF81321">
    <property type="entry name" value="Family A G protein-coupled receptor-like"/>
    <property type="match status" value="1"/>
</dbReference>
<sequence>PQRWLPTTVVERCSQAPQPKRSGSARLNILTMNSSRPVEFFILDGLKDQSMLPFVFTVYISILSGNSMIIYLVRTDPKLNTPMYFFLHNLSFSDVIYTSVTMPKMLSVMLTGVKTISKTGCFLQMYFFLSMAVTGRAMLTAMAFDRYVAICNPLRYTTIMTKRVCILLVFVAWGFGVVIVLPPAVWATQVPYCGPNVVKHMFCDHSSVVVLACTDTTRNSILALTNALLGIISSFLLILTSYICIGRALRKMNTADQLKALATCVSHLIVVCIAYLSATFVYISYRVAKFDPELQDAIKRVFSKCTTASHKPKVRKTVPSITCEINTSVVLYLKNVVNSPPLTFISYNRSEWGDLLLCYRRLRKQPSTSYIAGPQLVLFVGSM</sequence>
<dbReference type="PRINTS" id="PR00237">
    <property type="entry name" value="GPCRRHODOPSN"/>
</dbReference>
<protein>
    <submittedName>
        <fullName evidence="13">Olfactory receptor 6C75</fullName>
    </submittedName>
</protein>
<dbReference type="GO" id="GO:0004930">
    <property type="term" value="F:G protein-coupled receptor activity"/>
    <property type="evidence" value="ECO:0007669"/>
    <property type="project" value="UniProtKB-KW"/>
</dbReference>
<dbReference type="Proteomes" id="UP001059041">
    <property type="component" value="Linkage Group LG19"/>
</dbReference>
<name>A0A9W7WCW2_TRIRA</name>
<dbReference type="EMBL" id="JAFHDT010000019">
    <property type="protein sequence ID" value="KAI7796427.1"/>
    <property type="molecule type" value="Genomic_DNA"/>
</dbReference>
<evidence type="ECO:0000256" key="9">
    <source>
        <dbReference type="ARBA" id="ARBA00023170"/>
    </source>
</evidence>
<feature type="non-terminal residue" evidence="13">
    <location>
        <position position="383"/>
    </location>
</feature>
<dbReference type="AlphaFoldDB" id="A0A9W7WCW2"/>
<dbReference type="FunFam" id="1.20.1070.10:FF:000013">
    <property type="entry name" value="Olfactory receptor"/>
    <property type="match status" value="1"/>
</dbReference>
<evidence type="ECO:0000313" key="14">
    <source>
        <dbReference type="Proteomes" id="UP001059041"/>
    </source>
</evidence>
<evidence type="ECO:0000256" key="1">
    <source>
        <dbReference type="ARBA" id="ARBA00004651"/>
    </source>
</evidence>
<dbReference type="InterPro" id="IPR017452">
    <property type="entry name" value="GPCR_Rhodpsn_7TM"/>
</dbReference>
<organism evidence="13 14">
    <name type="scientific">Triplophysa rosa</name>
    <name type="common">Cave loach</name>
    <dbReference type="NCBI Taxonomy" id="992332"/>
    <lineage>
        <taxon>Eukaryota</taxon>
        <taxon>Metazoa</taxon>
        <taxon>Chordata</taxon>
        <taxon>Craniata</taxon>
        <taxon>Vertebrata</taxon>
        <taxon>Euteleostomi</taxon>
        <taxon>Actinopterygii</taxon>
        <taxon>Neopterygii</taxon>
        <taxon>Teleostei</taxon>
        <taxon>Ostariophysi</taxon>
        <taxon>Cypriniformes</taxon>
        <taxon>Nemacheilidae</taxon>
        <taxon>Triplophysa</taxon>
    </lineage>
</organism>
<comment type="caution">
    <text evidence="13">The sequence shown here is derived from an EMBL/GenBank/DDBJ whole genome shotgun (WGS) entry which is preliminary data.</text>
</comment>
<keyword evidence="5" id="KW-0552">Olfaction</keyword>
<evidence type="ECO:0000256" key="7">
    <source>
        <dbReference type="ARBA" id="ARBA00023040"/>
    </source>
</evidence>
<evidence type="ECO:0000256" key="11">
    <source>
        <dbReference type="SAM" id="Phobius"/>
    </source>
</evidence>
<dbReference type="CDD" id="cd13954">
    <property type="entry name" value="7tmA_OR"/>
    <property type="match status" value="1"/>
</dbReference>
<keyword evidence="4 11" id="KW-0812">Transmembrane</keyword>
<keyword evidence="8 11" id="KW-0472">Membrane</keyword>
<dbReference type="InterPro" id="IPR000276">
    <property type="entry name" value="GPCR_Rhodpsn"/>
</dbReference>
<keyword evidence="10" id="KW-0807">Transducer</keyword>
<dbReference type="PROSITE" id="PS50262">
    <property type="entry name" value="G_PROTEIN_RECEP_F1_2"/>
    <property type="match status" value="1"/>
</dbReference>
<evidence type="ECO:0000313" key="13">
    <source>
        <dbReference type="EMBL" id="KAI7796427.1"/>
    </source>
</evidence>
<feature type="transmembrane region" description="Helical" evidence="11">
    <location>
        <begin position="227"/>
        <end position="249"/>
    </location>
</feature>
<evidence type="ECO:0000256" key="10">
    <source>
        <dbReference type="ARBA" id="ARBA00023224"/>
    </source>
</evidence>
<feature type="transmembrane region" description="Helical" evidence="11">
    <location>
        <begin position="123"/>
        <end position="144"/>
    </location>
</feature>
<evidence type="ECO:0000256" key="4">
    <source>
        <dbReference type="ARBA" id="ARBA00022692"/>
    </source>
</evidence>
<dbReference type="PRINTS" id="PR00245">
    <property type="entry name" value="OLFACTORYR"/>
</dbReference>
<keyword evidence="2" id="KW-1003">Cell membrane</keyword>
<evidence type="ECO:0000256" key="5">
    <source>
        <dbReference type="ARBA" id="ARBA00022725"/>
    </source>
</evidence>
<dbReference type="Gene3D" id="1.20.1070.10">
    <property type="entry name" value="Rhodopsin 7-helix transmembrane proteins"/>
    <property type="match status" value="1"/>
</dbReference>
<dbReference type="GO" id="GO:0005886">
    <property type="term" value="C:plasma membrane"/>
    <property type="evidence" value="ECO:0007669"/>
    <property type="project" value="UniProtKB-SubCell"/>
</dbReference>
<comment type="subcellular location">
    <subcellularLocation>
        <location evidence="1">Cell membrane</location>
        <topology evidence="1">Multi-pass membrane protein</topology>
    </subcellularLocation>
</comment>
<evidence type="ECO:0000256" key="2">
    <source>
        <dbReference type="ARBA" id="ARBA00022475"/>
    </source>
</evidence>
<keyword evidence="7" id="KW-0297">G-protein coupled receptor</keyword>
<feature type="transmembrane region" description="Helical" evidence="11">
    <location>
        <begin position="261"/>
        <end position="285"/>
    </location>
</feature>
<keyword evidence="3" id="KW-0716">Sensory transduction</keyword>
<evidence type="ECO:0000256" key="3">
    <source>
        <dbReference type="ARBA" id="ARBA00022606"/>
    </source>
</evidence>